<sequence>MSSSLHHYVLLLVCILTFASAVPTPAELAPRACSTLGPSNISNLNKNAPDQYINGQTFALHRNGGANSNTIKSVVSFAFIPPGATGCMLQIDIPKLPTQNNPGPIASGTGTQADVWLITNPPRSNPYDYGFIYEYSWNKPPVKNQFVSTTIFPTTSPTDAPYKTYLWSGTCQQQLSFQFELSDWQQGSGDVNFFNTLGGKQGLTPIGFSLVYNC</sequence>
<feature type="chain" id="PRO_5034759101" description="Ubiquitin 3 binding protein But2 C-terminal domain-containing protein" evidence="1">
    <location>
        <begin position="22"/>
        <end position="214"/>
    </location>
</feature>
<comment type="caution">
    <text evidence="2">The sequence shown here is derived from an EMBL/GenBank/DDBJ whole genome shotgun (WGS) entry which is preliminary data.</text>
</comment>
<gene>
    <name evidence="2" type="ORF">GJ744_004452</name>
</gene>
<organism evidence="2 3">
    <name type="scientific">Endocarpon pusillum</name>
    <dbReference type="NCBI Taxonomy" id="364733"/>
    <lineage>
        <taxon>Eukaryota</taxon>
        <taxon>Fungi</taxon>
        <taxon>Dikarya</taxon>
        <taxon>Ascomycota</taxon>
        <taxon>Pezizomycotina</taxon>
        <taxon>Eurotiomycetes</taxon>
        <taxon>Chaetothyriomycetidae</taxon>
        <taxon>Verrucariales</taxon>
        <taxon>Verrucariaceae</taxon>
        <taxon>Endocarpon</taxon>
    </lineage>
</organism>
<accession>A0A8H7ATM0</accession>
<dbReference type="AlphaFoldDB" id="A0A8H7ATM0"/>
<dbReference type="Proteomes" id="UP000606974">
    <property type="component" value="Unassembled WGS sequence"/>
</dbReference>
<reference evidence="2" key="1">
    <citation type="submission" date="2020-02" db="EMBL/GenBank/DDBJ databases">
        <authorList>
            <person name="Palmer J.M."/>
        </authorList>
    </citation>
    <scope>NUCLEOTIDE SEQUENCE</scope>
    <source>
        <strain evidence="2">EPUS1.4</strain>
        <tissue evidence="2">Thallus</tissue>
    </source>
</reference>
<dbReference type="OrthoDB" id="5308323at2759"/>
<name>A0A8H7ATM0_9EURO</name>
<evidence type="ECO:0000256" key="1">
    <source>
        <dbReference type="SAM" id="SignalP"/>
    </source>
</evidence>
<protein>
    <recommendedName>
        <fullName evidence="4">Ubiquitin 3 binding protein But2 C-terminal domain-containing protein</fullName>
    </recommendedName>
</protein>
<feature type="signal peptide" evidence="1">
    <location>
        <begin position="1"/>
        <end position="21"/>
    </location>
</feature>
<proteinExistence type="predicted"/>
<dbReference type="EMBL" id="JAACFV010000002">
    <property type="protein sequence ID" value="KAF7514127.1"/>
    <property type="molecule type" value="Genomic_DNA"/>
</dbReference>
<evidence type="ECO:0000313" key="3">
    <source>
        <dbReference type="Proteomes" id="UP000606974"/>
    </source>
</evidence>
<keyword evidence="3" id="KW-1185">Reference proteome</keyword>
<keyword evidence="1" id="KW-0732">Signal</keyword>
<evidence type="ECO:0008006" key="4">
    <source>
        <dbReference type="Google" id="ProtNLM"/>
    </source>
</evidence>
<evidence type="ECO:0000313" key="2">
    <source>
        <dbReference type="EMBL" id="KAF7514127.1"/>
    </source>
</evidence>